<organism evidence="2 3">
    <name type="scientific">Chitinophaga niastensis</name>
    <dbReference type="NCBI Taxonomy" id="536980"/>
    <lineage>
        <taxon>Bacteria</taxon>
        <taxon>Pseudomonadati</taxon>
        <taxon>Bacteroidota</taxon>
        <taxon>Chitinophagia</taxon>
        <taxon>Chitinophagales</taxon>
        <taxon>Chitinophagaceae</taxon>
        <taxon>Chitinophaga</taxon>
    </lineage>
</organism>
<evidence type="ECO:0000256" key="1">
    <source>
        <dbReference type="SAM" id="Coils"/>
    </source>
</evidence>
<feature type="coiled-coil region" evidence="1">
    <location>
        <begin position="32"/>
        <end position="59"/>
    </location>
</feature>
<evidence type="ECO:0000313" key="2">
    <source>
        <dbReference type="EMBL" id="PSL48976.1"/>
    </source>
</evidence>
<protein>
    <submittedName>
        <fullName evidence="2">Uncharacterized protein</fullName>
    </submittedName>
</protein>
<accession>A0A2P8HRX0</accession>
<keyword evidence="1" id="KW-0175">Coiled coil</keyword>
<proteinExistence type="predicted"/>
<dbReference type="Proteomes" id="UP000240971">
    <property type="component" value="Unassembled WGS sequence"/>
</dbReference>
<dbReference type="AlphaFoldDB" id="A0A2P8HRX0"/>
<dbReference type="EMBL" id="PYAW01000001">
    <property type="protein sequence ID" value="PSL48976.1"/>
    <property type="molecule type" value="Genomic_DNA"/>
</dbReference>
<comment type="caution">
    <text evidence="2">The sequence shown here is derived from an EMBL/GenBank/DDBJ whole genome shotgun (WGS) entry which is preliminary data.</text>
</comment>
<evidence type="ECO:0000313" key="3">
    <source>
        <dbReference type="Proteomes" id="UP000240971"/>
    </source>
</evidence>
<gene>
    <name evidence="2" type="ORF">CLV51_101306</name>
</gene>
<reference evidence="2 3" key="1">
    <citation type="submission" date="2018-03" db="EMBL/GenBank/DDBJ databases">
        <title>Genomic Encyclopedia of Archaeal and Bacterial Type Strains, Phase II (KMG-II): from individual species to whole genera.</title>
        <authorList>
            <person name="Goeker M."/>
        </authorList>
    </citation>
    <scope>NUCLEOTIDE SEQUENCE [LARGE SCALE GENOMIC DNA]</scope>
    <source>
        <strain evidence="2 3">DSM 24859</strain>
    </source>
</reference>
<sequence length="82" mass="10239">MRYDYWLKHTPITMITEERAFYILQLEESATADEIVARYEILKDQYRKIKDETEDLRTRLAYQLKQIELDDVFIYFRRKQRI</sequence>
<keyword evidence="3" id="KW-1185">Reference proteome</keyword>
<name>A0A2P8HRX0_CHINA</name>